<protein>
    <submittedName>
        <fullName evidence="1">Uncharacterized protein</fullName>
    </submittedName>
</protein>
<proteinExistence type="predicted"/>
<dbReference type="AlphaFoldDB" id="A0A411WLT8"/>
<organism evidence="1 2">
    <name type="scientific">Limnobaculum zhutongyuii</name>
    <dbReference type="NCBI Taxonomy" id="2498113"/>
    <lineage>
        <taxon>Bacteria</taxon>
        <taxon>Pseudomonadati</taxon>
        <taxon>Pseudomonadota</taxon>
        <taxon>Gammaproteobacteria</taxon>
        <taxon>Enterobacterales</taxon>
        <taxon>Budviciaceae</taxon>
        <taxon>Limnobaculum</taxon>
    </lineage>
</organism>
<evidence type="ECO:0000313" key="2">
    <source>
        <dbReference type="Proteomes" id="UP000293154"/>
    </source>
</evidence>
<reference evidence="1 2" key="1">
    <citation type="submission" date="2019-03" db="EMBL/GenBank/DDBJ databases">
        <title>Pragia sp. nov. isolated from the gut tract of Carduelis flavirostris.</title>
        <authorList>
            <person name="Ge Y."/>
        </authorList>
    </citation>
    <scope>NUCLEOTIDE SEQUENCE [LARGE SCALE GENOMIC DNA]</scope>
    <source>
        <strain evidence="1 2">CF-458</strain>
    </source>
</reference>
<dbReference type="Proteomes" id="UP000293154">
    <property type="component" value="Chromosome"/>
</dbReference>
<name>A0A411WLT8_9GAMM</name>
<dbReference type="OrthoDB" id="6897292at2"/>
<dbReference type="RefSeq" id="WP_130592147.1">
    <property type="nucleotide sequence ID" value="NZ_CP034752.1"/>
</dbReference>
<sequence>MITINEIKEEACKFRALLDNCDKSNTNLVIDDFPVMSCKLSSMLLAYHFLTLWPELELKGITAATGRNNQITHYWLEIGEFVIDITGDQYNIIDAKKLNKAIVRTRPFTSVHVSNKKESHLYKLFKIKEKEPITYGFPTIGKDFIEEMELAYHQLLSQENTHNVHSCS</sequence>
<dbReference type="KEGG" id="prag:EKN56_12880"/>
<keyword evidence="2" id="KW-1185">Reference proteome</keyword>
<accession>A0A411WLT8</accession>
<dbReference type="EMBL" id="CP034752">
    <property type="protein sequence ID" value="QBH97211.1"/>
    <property type="molecule type" value="Genomic_DNA"/>
</dbReference>
<evidence type="ECO:0000313" key="1">
    <source>
        <dbReference type="EMBL" id="QBH97211.1"/>
    </source>
</evidence>
<gene>
    <name evidence="1" type="ORF">EKN56_12880</name>
</gene>